<dbReference type="Proteomes" id="UP001164020">
    <property type="component" value="Chromosome"/>
</dbReference>
<accession>A0ABY7C026</accession>
<protein>
    <submittedName>
        <fullName evidence="1">Uncharacterized protein</fullName>
    </submittedName>
</protein>
<dbReference type="SUPFAM" id="SSF57997">
    <property type="entry name" value="Tropomyosin"/>
    <property type="match status" value="1"/>
</dbReference>
<dbReference type="Gene3D" id="1.20.5.340">
    <property type="match status" value="1"/>
</dbReference>
<reference evidence="1" key="1">
    <citation type="submission" date="2022-12" db="EMBL/GenBank/DDBJ databases">
        <title>Jiella pelagia sp. nov., isolated from phosphonate enriched culture of Northwest Pacific surface seawater.</title>
        <authorList>
            <person name="Shin D.Y."/>
            <person name="Hwang C.Y."/>
        </authorList>
    </citation>
    <scope>NUCLEOTIDE SEQUENCE</scope>
    <source>
        <strain evidence="1">HL-NP1</strain>
    </source>
</reference>
<evidence type="ECO:0000313" key="1">
    <source>
        <dbReference type="EMBL" id="WAP69189.1"/>
    </source>
</evidence>
<name>A0ABY7C026_9HYPH</name>
<keyword evidence="2" id="KW-1185">Reference proteome</keyword>
<gene>
    <name evidence="1" type="ORF">OH818_02410</name>
</gene>
<dbReference type="RefSeq" id="WP_268881631.1">
    <property type="nucleotide sequence ID" value="NZ_CP114029.1"/>
</dbReference>
<evidence type="ECO:0000313" key="2">
    <source>
        <dbReference type="Proteomes" id="UP001164020"/>
    </source>
</evidence>
<dbReference type="EMBL" id="CP114029">
    <property type="protein sequence ID" value="WAP69189.1"/>
    <property type="molecule type" value="Genomic_DNA"/>
</dbReference>
<organism evidence="1 2">
    <name type="scientific">Jiella pelagia</name>
    <dbReference type="NCBI Taxonomy" id="2986949"/>
    <lineage>
        <taxon>Bacteria</taxon>
        <taxon>Pseudomonadati</taxon>
        <taxon>Pseudomonadota</taxon>
        <taxon>Alphaproteobacteria</taxon>
        <taxon>Hyphomicrobiales</taxon>
        <taxon>Aurantimonadaceae</taxon>
        <taxon>Jiella</taxon>
    </lineage>
</organism>
<sequence>MADEPDNLVLQLLREIRETLGEHSEQFRLVGKRLDHIDQRLEDVHETLYTVAGAAVHANVRHDTVAERLKTLEERVSRLEEKV</sequence>
<proteinExistence type="predicted"/>